<dbReference type="FunFam" id="3.40.630.10:FF:000001">
    <property type="entry name" value="Carboxypeptidase B"/>
    <property type="match status" value="1"/>
</dbReference>
<evidence type="ECO:0000256" key="6">
    <source>
        <dbReference type="ARBA" id="ARBA00022729"/>
    </source>
</evidence>
<evidence type="ECO:0000256" key="12">
    <source>
        <dbReference type="SAM" id="SignalP"/>
    </source>
</evidence>
<dbReference type="SMART" id="SM00631">
    <property type="entry name" value="Zn_pept"/>
    <property type="match status" value="1"/>
</dbReference>
<dbReference type="OrthoDB" id="3626597at2759"/>
<dbReference type="SUPFAM" id="SSF54897">
    <property type="entry name" value="Protease propeptides/inhibitors"/>
    <property type="match status" value="1"/>
</dbReference>
<evidence type="ECO:0000256" key="8">
    <source>
        <dbReference type="ARBA" id="ARBA00022833"/>
    </source>
</evidence>
<dbReference type="GO" id="GO:0004181">
    <property type="term" value="F:metallocarboxypeptidase activity"/>
    <property type="evidence" value="ECO:0007669"/>
    <property type="project" value="InterPro"/>
</dbReference>
<evidence type="ECO:0000256" key="4">
    <source>
        <dbReference type="ARBA" id="ARBA00022670"/>
    </source>
</evidence>
<feature type="domain" description="Peptidase M14" evidence="13">
    <location>
        <begin position="118"/>
        <end position="412"/>
    </location>
</feature>
<evidence type="ECO:0000256" key="1">
    <source>
        <dbReference type="ARBA" id="ARBA00001947"/>
    </source>
</evidence>
<comment type="similarity">
    <text evidence="2 11">Belongs to the peptidase M14 family.</text>
</comment>
<keyword evidence="4" id="KW-0645">Protease</keyword>
<evidence type="ECO:0000256" key="2">
    <source>
        <dbReference type="ARBA" id="ARBA00005988"/>
    </source>
</evidence>
<dbReference type="Pfam" id="PF02244">
    <property type="entry name" value="Propep_M14"/>
    <property type="match status" value="1"/>
</dbReference>
<dbReference type="PROSITE" id="PS00132">
    <property type="entry name" value="CARBOXYPEPT_ZN_1"/>
    <property type="match status" value="1"/>
</dbReference>
<organism evidence="14">
    <name type="scientific">Bactrocera latifrons</name>
    <name type="common">Malaysian fruit fly</name>
    <name type="synonym">Chaetodacus latifrons</name>
    <dbReference type="NCBI Taxonomy" id="174628"/>
    <lineage>
        <taxon>Eukaryota</taxon>
        <taxon>Metazoa</taxon>
        <taxon>Ecdysozoa</taxon>
        <taxon>Arthropoda</taxon>
        <taxon>Hexapoda</taxon>
        <taxon>Insecta</taxon>
        <taxon>Pterygota</taxon>
        <taxon>Neoptera</taxon>
        <taxon>Endopterygota</taxon>
        <taxon>Diptera</taxon>
        <taxon>Brachycera</taxon>
        <taxon>Muscomorpha</taxon>
        <taxon>Tephritoidea</taxon>
        <taxon>Tephritidae</taxon>
        <taxon>Bactrocera</taxon>
        <taxon>Bactrocera</taxon>
    </lineage>
</organism>
<evidence type="ECO:0000313" key="14">
    <source>
        <dbReference type="EMBL" id="JAI27424.1"/>
    </source>
</evidence>
<evidence type="ECO:0000259" key="13">
    <source>
        <dbReference type="PROSITE" id="PS52035"/>
    </source>
</evidence>
<name>A0A0K8UL44_BACLA</name>
<keyword evidence="8" id="KW-0862">Zinc</keyword>
<dbReference type="EMBL" id="GDHF01024890">
    <property type="protein sequence ID" value="JAI27424.1"/>
    <property type="molecule type" value="Transcribed_RNA"/>
</dbReference>
<dbReference type="InterPro" id="IPR036990">
    <property type="entry name" value="M14A-like_propep"/>
</dbReference>
<dbReference type="Gene3D" id="3.40.630.10">
    <property type="entry name" value="Zn peptidases"/>
    <property type="match status" value="1"/>
</dbReference>
<protein>
    <submittedName>
        <fullName evidence="14">Zinc carboxypeptidase</fullName>
    </submittedName>
</protein>
<evidence type="ECO:0000256" key="9">
    <source>
        <dbReference type="ARBA" id="ARBA00023049"/>
    </source>
</evidence>
<feature type="signal peptide" evidence="12">
    <location>
        <begin position="1"/>
        <end position="22"/>
    </location>
</feature>
<dbReference type="InterPro" id="IPR003146">
    <property type="entry name" value="M14A_act_pep"/>
</dbReference>
<evidence type="ECO:0000256" key="10">
    <source>
        <dbReference type="ARBA" id="ARBA00023157"/>
    </source>
</evidence>
<dbReference type="InterPro" id="IPR057246">
    <property type="entry name" value="CARBOXYPEPT_ZN_1"/>
</dbReference>
<dbReference type="Pfam" id="PF00246">
    <property type="entry name" value="Peptidase_M14"/>
    <property type="match status" value="1"/>
</dbReference>
<dbReference type="CDD" id="cd03860">
    <property type="entry name" value="M14_CP_A-B_like"/>
    <property type="match status" value="1"/>
</dbReference>
<feature type="active site" description="Proton donor/acceptor" evidence="11">
    <location>
        <position position="378"/>
    </location>
</feature>
<keyword evidence="5" id="KW-0479">Metal-binding</keyword>
<gene>
    <name evidence="14" type="primary">CBPZ_0</name>
    <name evidence="14" type="ORF">c0_g1_i2</name>
</gene>
<keyword evidence="7" id="KW-0378">Hydrolase</keyword>
<reference evidence="14" key="1">
    <citation type="submission" date="2015-06" db="EMBL/GenBank/DDBJ databases">
        <authorList>
            <person name="Hoefler B.C."/>
            <person name="Straight P.D."/>
        </authorList>
    </citation>
    <scope>NUCLEOTIDE SEQUENCE</scope>
</reference>
<dbReference type="GO" id="GO:0005615">
    <property type="term" value="C:extracellular space"/>
    <property type="evidence" value="ECO:0007669"/>
    <property type="project" value="TreeGrafter"/>
</dbReference>
<evidence type="ECO:0000256" key="11">
    <source>
        <dbReference type="PROSITE-ProRule" id="PRU01379"/>
    </source>
</evidence>
<dbReference type="Gene3D" id="3.30.70.340">
    <property type="entry name" value="Metallocarboxypeptidase-like"/>
    <property type="match status" value="1"/>
</dbReference>
<dbReference type="GO" id="GO:0006508">
    <property type="term" value="P:proteolysis"/>
    <property type="evidence" value="ECO:0007669"/>
    <property type="project" value="UniProtKB-KW"/>
</dbReference>
<dbReference type="InterPro" id="IPR000834">
    <property type="entry name" value="Peptidase_M14"/>
</dbReference>
<evidence type="ECO:0000256" key="5">
    <source>
        <dbReference type="ARBA" id="ARBA00022723"/>
    </source>
</evidence>
<evidence type="ECO:0000256" key="3">
    <source>
        <dbReference type="ARBA" id="ARBA00022645"/>
    </source>
</evidence>
<dbReference type="GO" id="GO:0008270">
    <property type="term" value="F:zinc ion binding"/>
    <property type="evidence" value="ECO:0007669"/>
    <property type="project" value="InterPro"/>
</dbReference>
<evidence type="ECO:0000256" key="7">
    <source>
        <dbReference type="ARBA" id="ARBA00022801"/>
    </source>
</evidence>
<dbReference type="PROSITE" id="PS51257">
    <property type="entry name" value="PROKAR_LIPOPROTEIN"/>
    <property type="match status" value="1"/>
</dbReference>
<comment type="cofactor">
    <cofactor evidence="1">
        <name>Zn(2+)</name>
        <dbReference type="ChEBI" id="CHEBI:29105"/>
    </cofactor>
</comment>
<dbReference type="PROSITE" id="PS52035">
    <property type="entry name" value="PEPTIDASE_M14"/>
    <property type="match status" value="1"/>
</dbReference>
<keyword evidence="9" id="KW-0482">Metalloprotease</keyword>
<keyword evidence="6 12" id="KW-0732">Signal</keyword>
<accession>A0A0K8UL44</accession>
<dbReference type="SUPFAM" id="SSF53187">
    <property type="entry name" value="Zn-dependent exopeptidases"/>
    <property type="match status" value="1"/>
</dbReference>
<proteinExistence type="inferred from homology"/>
<dbReference type="AlphaFoldDB" id="A0A0K8UL44"/>
<dbReference type="PANTHER" id="PTHR11705">
    <property type="entry name" value="PROTEASE FAMILY M14 CARBOXYPEPTIDASE A,B"/>
    <property type="match status" value="1"/>
</dbReference>
<dbReference type="PANTHER" id="PTHR11705:SF123">
    <property type="entry name" value="PEPTIDASE M14 CARBOXYPEPTIDASE A DOMAIN-CONTAINING PROTEIN-RELATED"/>
    <property type="match status" value="1"/>
</dbReference>
<feature type="chain" id="PRO_5005521138" evidence="12">
    <location>
        <begin position="23"/>
        <end position="423"/>
    </location>
</feature>
<keyword evidence="10" id="KW-1015">Disulfide bond</keyword>
<sequence length="423" mass="48057">MKVSLVMIVFGFLAACLALTDASKLRYDNFKVFKIQTANAKQRQDIESLVENVKGFNLWHSDDKEVHIMVNPEKLIYLQNVTRSYQLPFQVMVSNVQSLIDNEQPTKSTDDLSFGWTRYYSLSAIEAFLDDILSKYPEVTSHIDIGTSFEGRKIRGIKISYKTGNPGIFIESNIHAREWITSATATWLINELLSSKDADVRNLAENHDWYIVPVLNVDGFVYTHETDRMWRKTRQPVEGSRCIGADPNRNYNSHWLESNGASSNPCDETYGGPQPFSEPEVKGLADYVTSIKDRINIFLAFHSYKQVLLTPYGWTLDPPTNYADLISVAKAYSDAVLQLPYKTNYTYGATADVMYFASGSANDWAYSELDIPLSYTIEFRDTGRYGFILPPIQILPHCEDTLTGLLALVKKADELGYLQLKYK</sequence>
<keyword evidence="3 14" id="KW-0121">Carboxypeptidase</keyword>
<dbReference type="PRINTS" id="PR00765">
    <property type="entry name" value="CRBOXYPTASEA"/>
</dbReference>